<protein>
    <recommendedName>
        <fullName evidence="8">Starch synthase, chloroplastic/amyloplastic</fullName>
        <ecNumber evidence="8">2.4.1.-</ecNumber>
    </recommendedName>
</protein>
<keyword evidence="3 8" id="KW-0150">Chloroplast</keyword>
<keyword evidence="7 8" id="KW-0750">Starch biosynthesis</keyword>
<keyword evidence="6" id="KW-0808">Transferase</keyword>
<dbReference type="HAMAP" id="MF_00484">
    <property type="entry name" value="Glycogen_synth"/>
    <property type="match status" value="1"/>
</dbReference>
<evidence type="ECO:0000256" key="4">
    <source>
        <dbReference type="ARBA" id="ARBA00022640"/>
    </source>
</evidence>
<dbReference type="GO" id="GO:0004373">
    <property type="term" value="F:alpha-1,4-glucan glucosyltransferase (UDP-glucose donor) activity"/>
    <property type="evidence" value="ECO:0007669"/>
    <property type="project" value="InterPro"/>
</dbReference>
<evidence type="ECO:0000256" key="7">
    <source>
        <dbReference type="ARBA" id="ARBA00022922"/>
    </source>
</evidence>
<dbReference type="EC" id="2.4.1.-" evidence="8"/>
<evidence type="ECO:0000256" key="1">
    <source>
        <dbReference type="ARBA" id="ARBA00004727"/>
    </source>
</evidence>
<dbReference type="GO" id="GO:0019252">
    <property type="term" value="P:starch biosynthetic process"/>
    <property type="evidence" value="ECO:0007669"/>
    <property type="project" value="UniProtKB-UniRule"/>
</dbReference>
<evidence type="ECO:0000256" key="3">
    <source>
        <dbReference type="ARBA" id="ARBA00022528"/>
    </source>
</evidence>
<name>A0A8S1JA82_9CHLO</name>
<dbReference type="Gene3D" id="3.40.50.2000">
    <property type="entry name" value="Glycogen Phosphorylase B"/>
    <property type="match status" value="2"/>
</dbReference>
<dbReference type="OrthoDB" id="512920at2759"/>
<dbReference type="Pfam" id="PF00534">
    <property type="entry name" value="Glycos_transf_1"/>
    <property type="match status" value="1"/>
</dbReference>
<dbReference type="GO" id="GO:0009507">
    <property type="term" value="C:chloroplast"/>
    <property type="evidence" value="ECO:0007669"/>
    <property type="project" value="UniProtKB-SubCell"/>
</dbReference>
<comment type="caution">
    <text evidence="11">The sequence shown here is derived from an EMBL/GenBank/DDBJ whole genome shotgun (WGS) entry which is preliminary data.</text>
</comment>
<dbReference type="PANTHER" id="PTHR45825:SF3">
    <property type="entry name" value="GRANULE-BOUND STARCH SYNTHASE 1, CHLOROPLASTIC_AMYLOPLASTIC"/>
    <property type="match status" value="1"/>
</dbReference>
<reference evidence="11" key="1">
    <citation type="submission" date="2020-12" db="EMBL/GenBank/DDBJ databases">
        <authorList>
            <person name="Iha C."/>
        </authorList>
    </citation>
    <scope>NUCLEOTIDE SEQUENCE</scope>
</reference>
<evidence type="ECO:0000313" key="11">
    <source>
        <dbReference type="EMBL" id="CAD7703004.1"/>
    </source>
</evidence>
<accession>A0A8S1JA82</accession>
<dbReference type="CDD" id="cd03791">
    <property type="entry name" value="GT5_Glycogen_synthase_DULL1-like"/>
    <property type="match status" value="1"/>
</dbReference>
<keyword evidence="8" id="KW-0035">Amyloplast</keyword>
<organism evidence="11 12">
    <name type="scientific">Ostreobium quekettii</name>
    <dbReference type="NCBI Taxonomy" id="121088"/>
    <lineage>
        <taxon>Eukaryota</taxon>
        <taxon>Viridiplantae</taxon>
        <taxon>Chlorophyta</taxon>
        <taxon>core chlorophytes</taxon>
        <taxon>Ulvophyceae</taxon>
        <taxon>TCBD clade</taxon>
        <taxon>Bryopsidales</taxon>
        <taxon>Ostreobineae</taxon>
        <taxon>Ostreobiaceae</taxon>
        <taxon>Ostreobium</taxon>
    </lineage>
</organism>
<dbReference type="GO" id="GO:0009501">
    <property type="term" value="C:amyloplast"/>
    <property type="evidence" value="ECO:0007669"/>
    <property type="project" value="UniProtKB-SubCell"/>
</dbReference>
<proteinExistence type="inferred from homology"/>
<dbReference type="InterPro" id="IPR013534">
    <property type="entry name" value="Starch_synth_cat_dom"/>
</dbReference>
<sequence length="587" mass="64257">MANAGRLTEVAARTDRQGGLSARVAAWVAGASRGDGPGRVQASASASASMGLVFVSAEVAPWSKTGGLGDVVSGLPVELAKLGHRVMTISPRYDQYSDCWDTSVEVDVLGEKVRFFHARKDGVDRVFVDHPVFLAKVWGKTGSKLYGKKTGADFRDNQTRFKLFCTAAIEAARALPFGPGEDCTFIANDWHSGLLAVLIKDVYKPRGEFTESKVLFCVHNIAFQGRFWAEDFKDLGLPPSSYEKFEFEDGYPFIYDEDLAVDDVEMMVEDPVKKYKKINWMKAAFLSADKILTVSPNYAKEITSGEDLGVELDETILKAGGVEGIVNGMEVSEWSPMKDKYLDVKFDKDTVKEGKAVAKELLQAELGLPIDAEVPLLGFVGRLEEQKGVDIMLKATQKILKEEDVQIAVLGTGKKKFETQVKALETKFPDMAKGIVKFSPRLAHLITAGSDYMLVPSRFEPCGLTQLHAMQYGTVPIVASTGGLVDTVKERVTGFHMGALDLDDLVEDDVEAMAETVARAVKIFPTPAFSKMVQNCIDQDLSWKKPAKKWEAVIEEVRQGTKPETSSKKESVQTPAVELAAAGKVEA</sequence>
<comment type="subcellular location">
    <subcellularLocation>
        <location evidence="8">Plastid</location>
        <location evidence="8">Chloroplast</location>
    </subcellularLocation>
    <subcellularLocation>
        <location evidence="8">Plastid</location>
        <location evidence="8">Amyloplast</location>
    </subcellularLocation>
</comment>
<dbReference type="SUPFAM" id="SSF53756">
    <property type="entry name" value="UDP-Glycosyltransferase/glycogen phosphorylase"/>
    <property type="match status" value="1"/>
</dbReference>
<dbReference type="PANTHER" id="PTHR45825">
    <property type="entry name" value="GRANULE-BOUND STARCH SYNTHASE 1, CHLOROPLASTIC/AMYLOPLASTIC"/>
    <property type="match status" value="1"/>
</dbReference>
<keyword evidence="4" id="KW-0934">Plastid</keyword>
<evidence type="ECO:0000256" key="6">
    <source>
        <dbReference type="ARBA" id="ARBA00022679"/>
    </source>
</evidence>
<dbReference type="EMBL" id="CAJHUC010002030">
    <property type="protein sequence ID" value="CAD7703004.1"/>
    <property type="molecule type" value="Genomic_DNA"/>
</dbReference>
<gene>
    <name evidence="11" type="ORF">OSTQU699_LOCUS8361</name>
</gene>
<evidence type="ECO:0000259" key="9">
    <source>
        <dbReference type="Pfam" id="PF00534"/>
    </source>
</evidence>
<dbReference type="Pfam" id="PF08323">
    <property type="entry name" value="Glyco_transf_5"/>
    <property type="match status" value="1"/>
</dbReference>
<keyword evidence="12" id="KW-1185">Reference proteome</keyword>
<evidence type="ECO:0000256" key="8">
    <source>
        <dbReference type="RuleBase" id="RU361232"/>
    </source>
</evidence>
<dbReference type="FunFam" id="3.40.50.2000:FF:000090">
    <property type="entry name" value="Starch synthase, chloroplastic/amyloplastic"/>
    <property type="match status" value="1"/>
</dbReference>
<evidence type="ECO:0000256" key="5">
    <source>
        <dbReference type="ARBA" id="ARBA00022676"/>
    </source>
</evidence>
<dbReference type="NCBIfam" id="TIGR02095">
    <property type="entry name" value="glgA"/>
    <property type="match status" value="1"/>
</dbReference>
<dbReference type="AlphaFoldDB" id="A0A8S1JA82"/>
<keyword evidence="5 8" id="KW-0328">Glycosyltransferase</keyword>
<dbReference type="InterPro" id="IPR011835">
    <property type="entry name" value="GS/SS"/>
</dbReference>
<dbReference type="InterPro" id="IPR001296">
    <property type="entry name" value="Glyco_trans_1"/>
</dbReference>
<evidence type="ECO:0000256" key="2">
    <source>
        <dbReference type="ARBA" id="ARBA00010281"/>
    </source>
</evidence>
<comment type="pathway">
    <text evidence="1 8">Glycan biosynthesis; starch biosynthesis.</text>
</comment>
<feature type="domain" description="Starch synthase catalytic" evidence="10">
    <location>
        <begin position="53"/>
        <end position="315"/>
    </location>
</feature>
<comment type="similarity">
    <text evidence="2 8">Belongs to the glycosyltransferase 1 family. Bacterial/plant glycogen synthase subfamily.</text>
</comment>
<evidence type="ECO:0000259" key="10">
    <source>
        <dbReference type="Pfam" id="PF08323"/>
    </source>
</evidence>
<evidence type="ECO:0000313" key="12">
    <source>
        <dbReference type="Proteomes" id="UP000708148"/>
    </source>
</evidence>
<dbReference type="Proteomes" id="UP000708148">
    <property type="component" value="Unassembled WGS sequence"/>
</dbReference>
<feature type="domain" description="Glycosyl transferase family 1" evidence="9">
    <location>
        <begin position="370"/>
        <end position="507"/>
    </location>
</feature>